<accession>A0ABR9LY99</accession>
<dbReference type="EMBL" id="JADBEK010000001">
    <property type="protein sequence ID" value="MBE1585617.1"/>
    <property type="molecule type" value="Genomic_DNA"/>
</dbReference>
<organism evidence="1 2">
    <name type="scientific">Nonomuraea angiospora</name>
    <dbReference type="NCBI Taxonomy" id="46172"/>
    <lineage>
        <taxon>Bacteria</taxon>
        <taxon>Bacillati</taxon>
        <taxon>Actinomycetota</taxon>
        <taxon>Actinomycetes</taxon>
        <taxon>Streptosporangiales</taxon>
        <taxon>Streptosporangiaceae</taxon>
        <taxon>Nonomuraea</taxon>
    </lineage>
</organism>
<keyword evidence="2" id="KW-1185">Reference proteome</keyword>
<name>A0ABR9LY99_9ACTN</name>
<protein>
    <submittedName>
        <fullName evidence="1">Uncharacterized protein</fullName>
    </submittedName>
</protein>
<proteinExistence type="predicted"/>
<evidence type="ECO:0000313" key="2">
    <source>
        <dbReference type="Proteomes" id="UP000633509"/>
    </source>
</evidence>
<sequence length="30" mass="3071">MANSQPTAPGDLLLLDLETTDGKSVAEVNA</sequence>
<gene>
    <name evidence="1" type="ORF">H4W80_003875</name>
</gene>
<evidence type="ECO:0000313" key="1">
    <source>
        <dbReference type="EMBL" id="MBE1585617.1"/>
    </source>
</evidence>
<dbReference type="Proteomes" id="UP000633509">
    <property type="component" value="Unassembled WGS sequence"/>
</dbReference>
<reference evidence="1 2" key="1">
    <citation type="submission" date="2020-10" db="EMBL/GenBank/DDBJ databases">
        <title>Sequencing the genomes of 1000 actinobacteria strains.</title>
        <authorList>
            <person name="Klenk H.-P."/>
        </authorList>
    </citation>
    <scope>NUCLEOTIDE SEQUENCE [LARGE SCALE GENOMIC DNA]</scope>
    <source>
        <strain evidence="1 2">DSM 43173</strain>
    </source>
</reference>
<comment type="caution">
    <text evidence="1">The sequence shown here is derived from an EMBL/GenBank/DDBJ whole genome shotgun (WGS) entry which is preliminary data.</text>
</comment>